<dbReference type="InterPro" id="IPR008537">
    <property type="entry name" value="DUF819"/>
</dbReference>
<keyword evidence="3" id="KW-1185">Reference proteome</keyword>
<feature type="transmembrane region" description="Helical" evidence="1">
    <location>
        <begin position="136"/>
        <end position="155"/>
    </location>
</feature>
<reference evidence="3" key="1">
    <citation type="journal article" date="2016" name="Nat. Biotechnol.">
        <title>Sequencing wild and cultivated cassava and related species reveals extensive interspecific hybridization and genetic diversity.</title>
        <authorList>
            <person name="Bredeson J.V."/>
            <person name="Lyons J.B."/>
            <person name="Prochnik S.E."/>
            <person name="Wu G.A."/>
            <person name="Ha C.M."/>
            <person name="Edsinger-Gonzales E."/>
            <person name="Grimwood J."/>
            <person name="Schmutz J."/>
            <person name="Rabbi I.Y."/>
            <person name="Egesi C."/>
            <person name="Nauluvula P."/>
            <person name="Lebot V."/>
            <person name="Ndunguru J."/>
            <person name="Mkamilo G."/>
            <person name="Bart R.S."/>
            <person name="Setter T.L."/>
            <person name="Gleadow R.M."/>
            <person name="Kulakow P."/>
            <person name="Ferguson M.E."/>
            <person name="Rounsley S."/>
            <person name="Rokhsar D.S."/>
        </authorList>
    </citation>
    <scope>NUCLEOTIDE SEQUENCE [LARGE SCALE GENOMIC DNA]</scope>
    <source>
        <strain evidence="3">cv. AM560-2</strain>
    </source>
</reference>
<feature type="transmembrane region" description="Helical" evidence="1">
    <location>
        <begin position="280"/>
        <end position="301"/>
    </location>
</feature>
<evidence type="ECO:0008006" key="4">
    <source>
        <dbReference type="Google" id="ProtNLM"/>
    </source>
</evidence>
<dbReference type="OMA" id="MFWLVPF"/>
<dbReference type="OrthoDB" id="45797at2759"/>
<feature type="transmembrane region" description="Helical" evidence="1">
    <location>
        <begin position="369"/>
        <end position="391"/>
    </location>
</feature>
<keyword evidence="1" id="KW-0472">Membrane</keyword>
<evidence type="ECO:0000313" key="3">
    <source>
        <dbReference type="Proteomes" id="UP000091857"/>
    </source>
</evidence>
<dbReference type="AlphaFoldDB" id="A0A2C9VR69"/>
<dbReference type="Proteomes" id="UP000091857">
    <property type="component" value="Chromosome 6"/>
</dbReference>
<evidence type="ECO:0000313" key="2">
    <source>
        <dbReference type="EMBL" id="OAY48347.1"/>
    </source>
</evidence>
<dbReference type="EMBL" id="CM004392">
    <property type="protein sequence ID" value="OAY48347.1"/>
    <property type="molecule type" value="Genomic_DNA"/>
</dbReference>
<sequence>MASFTFTSPLHASLFPLAFESRYSICHPPLPAIISLPFHRPTQESHRNINTSTFPPSSIRLKPTKLIQPTTLRSHLSYPIISPDDHWGTWTALFATGAFGIWSERTKIGSMVSAPLVSTLVGLAASNLGIIPYETAAYSVVLEFLLPLAVPLLLFRADLRQVLRSTGTLLLAFLLGSVATILGTTVAFLMVPMRSLGQDNWKIAAALMGSYIGGSVNYVAISEALGTYPSVVAAGVAADNVICAIYFMVLFALASKIPPEASASSSGVEMDVQSDSAGKIPVLQTAKAVTVSFVICTIATYLTQLCKIQGGSLPAITAIVVILATAFPTQFGRLAPAGDTIAMVLMQVFFAVVGASGSIRNVIKTAPSIFLFALVQVTVHLGVVLGLGKLLKFDLKQLLLASNANIGGPTTACGMATAKGWNSLVVPGILVGIFGVAIATFLGIGFGVMILKYL</sequence>
<protein>
    <recommendedName>
        <fullName evidence="4">Membrane protein YjcL</fullName>
    </recommendedName>
</protein>
<proteinExistence type="predicted"/>
<accession>A0A2C9VR69</accession>
<feature type="transmembrane region" description="Helical" evidence="1">
    <location>
        <begin position="232"/>
        <end position="254"/>
    </location>
</feature>
<evidence type="ECO:0000256" key="1">
    <source>
        <dbReference type="SAM" id="Phobius"/>
    </source>
</evidence>
<feature type="transmembrane region" description="Helical" evidence="1">
    <location>
        <begin position="313"/>
        <end position="331"/>
    </location>
</feature>
<organism evidence="2 3">
    <name type="scientific">Manihot esculenta</name>
    <name type="common">Cassava</name>
    <name type="synonym">Jatropha manihot</name>
    <dbReference type="NCBI Taxonomy" id="3983"/>
    <lineage>
        <taxon>Eukaryota</taxon>
        <taxon>Viridiplantae</taxon>
        <taxon>Streptophyta</taxon>
        <taxon>Embryophyta</taxon>
        <taxon>Tracheophyta</taxon>
        <taxon>Spermatophyta</taxon>
        <taxon>Magnoliopsida</taxon>
        <taxon>eudicotyledons</taxon>
        <taxon>Gunneridae</taxon>
        <taxon>Pentapetalae</taxon>
        <taxon>rosids</taxon>
        <taxon>fabids</taxon>
        <taxon>Malpighiales</taxon>
        <taxon>Euphorbiaceae</taxon>
        <taxon>Crotonoideae</taxon>
        <taxon>Manihoteae</taxon>
        <taxon>Manihot</taxon>
    </lineage>
</organism>
<feature type="transmembrane region" description="Helical" evidence="1">
    <location>
        <begin position="111"/>
        <end position="130"/>
    </location>
</feature>
<keyword evidence="1" id="KW-0812">Transmembrane</keyword>
<gene>
    <name evidence="2" type="ORF">MANES_06G151700v8</name>
</gene>
<dbReference type="PANTHER" id="PTHR34289:SF5">
    <property type="entry name" value="KERATIN-ASSOCIATED PROTEIN (DUF819)"/>
    <property type="match status" value="1"/>
</dbReference>
<dbReference type="PANTHER" id="PTHR34289">
    <property type="entry name" value="PROTEIN, PUTATIVE (DUF819)-RELATED"/>
    <property type="match status" value="1"/>
</dbReference>
<dbReference type="Pfam" id="PF05684">
    <property type="entry name" value="DUF819"/>
    <property type="match status" value="1"/>
</dbReference>
<feature type="transmembrane region" description="Helical" evidence="1">
    <location>
        <begin position="203"/>
        <end position="220"/>
    </location>
</feature>
<feature type="transmembrane region" description="Helical" evidence="1">
    <location>
        <begin position="167"/>
        <end position="191"/>
    </location>
</feature>
<feature type="transmembrane region" description="Helical" evidence="1">
    <location>
        <begin position="337"/>
        <end position="357"/>
    </location>
</feature>
<keyword evidence="1" id="KW-1133">Transmembrane helix</keyword>
<feature type="transmembrane region" description="Helical" evidence="1">
    <location>
        <begin position="429"/>
        <end position="451"/>
    </location>
</feature>
<comment type="caution">
    <text evidence="2">The sequence shown here is derived from an EMBL/GenBank/DDBJ whole genome shotgun (WGS) entry which is preliminary data.</text>
</comment>
<dbReference type="Gramene" id="Manes.06G151700.1.v8.1">
    <property type="protein sequence ID" value="Manes.06G151700.1.v8.1.CDS"/>
    <property type="gene ID" value="Manes.06G151700.v8.1"/>
</dbReference>
<name>A0A2C9VR69_MANES</name>